<dbReference type="Proteomes" id="UP001169069">
    <property type="component" value="Unassembled WGS sequence"/>
</dbReference>
<evidence type="ECO:0000313" key="3">
    <source>
        <dbReference type="EMBL" id="MDM5271222.1"/>
    </source>
</evidence>
<protein>
    <recommendedName>
        <fullName evidence="2">Transglutaminase-like domain-containing protein</fullName>
    </recommendedName>
</protein>
<evidence type="ECO:0000259" key="2">
    <source>
        <dbReference type="Pfam" id="PF01841"/>
    </source>
</evidence>
<sequence>MQNLKSKNFSLFILAITAFAFIYIIAKAAIIVDKRQIGTGDGIYTNCVSTSPYIKEKAETLVEGCQSNLCEVQLLLDYVTEIPYKVNNFKARNPAQTITNGYGDCDDKSNLLISLLHALDKEAYFVLVPKHIFVITPLEDVRVTDKKGMWIDGKKYYILESTAKGSTVGFPFKYSIDQVEMIFDPFQNKELKFQKILYK</sequence>
<keyword evidence="1" id="KW-0472">Membrane</keyword>
<keyword evidence="4" id="KW-1185">Reference proteome</keyword>
<keyword evidence="1" id="KW-1133">Transmembrane helix</keyword>
<comment type="caution">
    <text evidence="3">The sequence shown here is derived from an EMBL/GenBank/DDBJ whole genome shotgun (WGS) entry which is preliminary data.</text>
</comment>
<feature type="domain" description="Transglutaminase-like" evidence="2">
    <location>
        <begin position="57"/>
        <end position="126"/>
    </location>
</feature>
<dbReference type="EMBL" id="JAQIBD010000001">
    <property type="protein sequence ID" value="MDM5271222.1"/>
    <property type="molecule type" value="Genomic_DNA"/>
</dbReference>
<organism evidence="3 4">
    <name type="scientific">Sulfurovum zhangzhouensis</name>
    <dbReference type="NCBI Taxonomy" id="3019067"/>
    <lineage>
        <taxon>Bacteria</taxon>
        <taxon>Pseudomonadati</taxon>
        <taxon>Campylobacterota</taxon>
        <taxon>Epsilonproteobacteria</taxon>
        <taxon>Campylobacterales</taxon>
        <taxon>Sulfurovaceae</taxon>
        <taxon>Sulfurovum</taxon>
    </lineage>
</organism>
<dbReference type="SUPFAM" id="SSF54001">
    <property type="entry name" value="Cysteine proteinases"/>
    <property type="match status" value="1"/>
</dbReference>
<name>A0ABT7QWR6_9BACT</name>
<accession>A0ABT7QWR6</accession>
<dbReference type="Pfam" id="PF01841">
    <property type="entry name" value="Transglut_core"/>
    <property type="match status" value="1"/>
</dbReference>
<reference evidence="3" key="1">
    <citation type="submission" date="2023-01" db="EMBL/GenBank/DDBJ databases">
        <title>Sulfurovum sp. zt1-1 genome assembly.</title>
        <authorList>
            <person name="Wang J."/>
        </authorList>
    </citation>
    <scope>NUCLEOTIDE SEQUENCE</scope>
    <source>
        <strain evidence="3">Zt1-1</strain>
    </source>
</reference>
<keyword evidence="1" id="KW-0812">Transmembrane</keyword>
<dbReference type="Gene3D" id="3.10.620.30">
    <property type="match status" value="1"/>
</dbReference>
<evidence type="ECO:0000313" key="4">
    <source>
        <dbReference type="Proteomes" id="UP001169069"/>
    </source>
</evidence>
<dbReference type="InterPro" id="IPR002931">
    <property type="entry name" value="Transglutaminase-like"/>
</dbReference>
<evidence type="ECO:0000256" key="1">
    <source>
        <dbReference type="SAM" id="Phobius"/>
    </source>
</evidence>
<gene>
    <name evidence="3" type="ORF">PGH07_03450</name>
</gene>
<feature type="transmembrane region" description="Helical" evidence="1">
    <location>
        <begin position="9"/>
        <end position="26"/>
    </location>
</feature>
<dbReference type="InterPro" id="IPR038765">
    <property type="entry name" value="Papain-like_cys_pep_sf"/>
</dbReference>
<proteinExistence type="predicted"/>
<dbReference type="RefSeq" id="WP_289412552.1">
    <property type="nucleotide sequence ID" value="NZ_JAQIBD010000001.1"/>
</dbReference>